<sequence length="358" mass="40851">MSVEFQSGFDELMKARRASVGEIRRYGKFDYRKTPYGWVYVGENKLYQINEQFNKILDKQIKGELSNKYVYELGKPENILLSAGFPNKKIQIAAQTLSLKSSKKYKNNHPFDLKDVRNLPFALNHPIFIFNSKTQPTSKVVITDLKSNNVNLLIALQIDFKEKDAIVISIRSIYPKESQQSILNWVNEGLLVWRDKKKALKFSSKLQSNSADVRENTSALFDTVNIIRKFENANKKDNELNIIKDKLRKSSSSKLQSNSAEVRGTTLKKSLGCNTPNNSVFQHGLSSVENKSHFSLIDSFYKEESGRSCSSLPKDTTNTNDMQQFMDEIIEKSKKGAPIGTERTYSNGKTYIRANLLE</sequence>
<comment type="caution">
    <text evidence="2">The sequence shown here is derived from an EMBL/GenBank/DDBJ whole genome shotgun (WGS) entry which is preliminary data.</text>
</comment>
<dbReference type="InterPro" id="IPR041131">
    <property type="entry name" value="MuF_C"/>
</dbReference>
<dbReference type="RefSeq" id="WP_118207381.1">
    <property type="nucleotide sequence ID" value="NZ_CAXVLE010000050.1"/>
</dbReference>
<organism evidence="2 3">
    <name type="scientific">Bacteroides stercoris</name>
    <dbReference type="NCBI Taxonomy" id="46506"/>
    <lineage>
        <taxon>Bacteria</taxon>
        <taxon>Pseudomonadati</taxon>
        <taxon>Bacteroidota</taxon>
        <taxon>Bacteroidia</taxon>
        <taxon>Bacteroidales</taxon>
        <taxon>Bacteroidaceae</taxon>
        <taxon>Bacteroides</taxon>
    </lineage>
</organism>
<accession>A0A414PW40</accession>
<evidence type="ECO:0000313" key="3">
    <source>
        <dbReference type="Proteomes" id="UP000283762"/>
    </source>
</evidence>
<evidence type="ECO:0000313" key="2">
    <source>
        <dbReference type="EMBL" id="RHF72809.1"/>
    </source>
</evidence>
<feature type="domain" description="Phage MuF C-terminal" evidence="1">
    <location>
        <begin position="100"/>
        <end position="199"/>
    </location>
</feature>
<dbReference type="Proteomes" id="UP000283762">
    <property type="component" value="Unassembled WGS sequence"/>
</dbReference>
<evidence type="ECO:0000259" key="1">
    <source>
        <dbReference type="Pfam" id="PF18819"/>
    </source>
</evidence>
<reference evidence="2 3" key="1">
    <citation type="submission" date="2018-08" db="EMBL/GenBank/DDBJ databases">
        <title>A genome reference for cultivated species of the human gut microbiota.</title>
        <authorList>
            <person name="Zou Y."/>
            <person name="Xue W."/>
            <person name="Luo G."/>
        </authorList>
    </citation>
    <scope>NUCLEOTIDE SEQUENCE [LARGE SCALE GENOMIC DNA]</scope>
    <source>
        <strain evidence="2 3">AM25-16</strain>
    </source>
</reference>
<proteinExistence type="predicted"/>
<gene>
    <name evidence="2" type="ORF">DW668_13060</name>
</gene>
<protein>
    <recommendedName>
        <fullName evidence="1">Phage MuF C-terminal domain-containing protein</fullName>
    </recommendedName>
</protein>
<name>A0A414PW40_BACSE</name>
<dbReference type="EMBL" id="QRHJ01000040">
    <property type="protein sequence ID" value="RHF72809.1"/>
    <property type="molecule type" value="Genomic_DNA"/>
</dbReference>
<dbReference type="Pfam" id="PF18819">
    <property type="entry name" value="MuF_C"/>
    <property type="match status" value="1"/>
</dbReference>
<dbReference type="AlphaFoldDB" id="A0A414PW40"/>